<dbReference type="SUPFAM" id="SSF56784">
    <property type="entry name" value="HAD-like"/>
    <property type="match status" value="1"/>
</dbReference>
<protein>
    <submittedName>
        <fullName evidence="1">Uncharacterized protein</fullName>
    </submittedName>
</protein>
<dbReference type="InterPro" id="IPR023214">
    <property type="entry name" value="HAD_sf"/>
</dbReference>
<organism evidence="1 2">
    <name type="scientific">Roridomyces roridus</name>
    <dbReference type="NCBI Taxonomy" id="1738132"/>
    <lineage>
        <taxon>Eukaryota</taxon>
        <taxon>Fungi</taxon>
        <taxon>Dikarya</taxon>
        <taxon>Basidiomycota</taxon>
        <taxon>Agaricomycotina</taxon>
        <taxon>Agaricomycetes</taxon>
        <taxon>Agaricomycetidae</taxon>
        <taxon>Agaricales</taxon>
        <taxon>Marasmiineae</taxon>
        <taxon>Mycenaceae</taxon>
        <taxon>Roridomyces</taxon>
    </lineage>
</organism>
<evidence type="ECO:0000313" key="2">
    <source>
        <dbReference type="Proteomes" id="UP001221142"/>
    </source>
</evidence>
<dbReference type="InterPro" id="IPR036412">
    <property type="entry name" value="HAD-like_sf"/>
</dbReference>
<proteinExistence type="predicted"/>
<comment type="caution">
    <text evidence="1">The sequence shown here is derived from an EMBL/GenBank/DDBJ whole genome shotgun (WGS) entry which is preliminary data.</text>
</comment>
<accession>A0AAD7B8L1</accession>
<reference evidence="1" key="1">
    <citation type="submission" date="2023-03" db="EMBL/GenBank/DDBJ databases">
        <title>Massive genome expansion in bonnet fungi (Mycena s.s.) driven by repeated elements and novel gene families across ecological guilds.</title>
        <authorList>
            <consortium name="Lawrence Berkeley National Laboratory"/>
            <person name="Harder C.B."/>
            <person name="Miyauchi S."/>
            <person name="Viragh M."/>
            <person name="Kuo A."/>
            <person name="Thoen E."/>
            <person name="Andreopoulos B."/>
            <person name="Lu D."/>
            <person name="Skrede I."/>
            <person name="Drula E."/>
            <person name="Henrissat B."/>
            <person name="Morin E."/>
            <person name="Kohler A."/>
            <person name="Barry K."/>
            <person name="LaButti K."/>
            <person name="Morin E."/>
            <person name="Salamov A."/>
            <person name="Lipzen A."/>
            <person name="Mereny Z."/>
            <person name="Hegedus B."/>
            <person name="Baldrian P."/>
            <person name="Stursova M."/>
            <person name="Weitz H."/>
            <person name="Taylor A."/>
            <person name="Grigoriev I.V."/>
            <person name="Nagy L.G."/>
            <person name="Martin F."/>
            <person name="Kauserud H."/>
        </authorList>
    </citation>
    <scope>NUCLEOTIDE SEQUENCE</scope>
    <source>
        <strain evidence="1">9284</strain>
    </source>
</reference>
<dbReference type="AlphaFoldDB" id="A0AAD7B8L1"/>
<dbReference type="Proteomes" id="UP001221142">
    <property type="component" value="Unassembled WGS sequence"/>
</dbReference>
<sequence>MDRSDTVYLWAVLTPSPRETVAYLDSELALSAADEVECRTHLTLIVTKLPLISGESLRAYLVQPRDSEDLETFYPIHPSTADSRPPIIPPPSFSSFGECVVDTTRGLFVTASYTNEPDACNGIPMDTLGAFATQRREDFESELRRDYQRKSAEAREGLIEVGDLDPDAPSQDYYGVWTAFSVRSRAARKAHGALQALADIHVAVSFDLSTVRQLFPARRFIEEELTIQRLRARFSRYGTERAILWVRDQSEHPCCEPMLDNPIEDLCHPELIELSASLEHPEDLPENPSAEEDCSDLAGHFGAPLPRMGREMQLPPPPYVDPGAFKAISFDVFVFIDHESGIWDALQPLLSRSQKNLTRLEVLSLYFDIEREIKDDPPHKSDLPLLHRTHQRFSFCLGLTCTPSESATFAASIANWSLVPGAVECLQRIHPYYHIYVLAHIDKESILSCVAFNLIHPYLDGVALPFPEYPTYRPHFGSSPVPVEDLKKLPPSASCFVSTSVFQDIEPARFFSMPSLWVRRPGSLAASAPDDLIYTASEVCDSFASMLPLFVGGVSGDIEATDEVLNDGIESHTLTPTEVSAD</sequence>
<dbReference type="EMBL" id="JARKIF010000027">
    <property type="protein sequence ID" value="KAJ7614062.1"/>
    <property type="molecule type" value="Genomic_DNA"/>
</dbReference>
<name>A0AAD7B8L1_9AGAR</name>
<gene>
    <name evidence="1" type="ORF">FB45DRAFT_1064891</name>
</gene>
<keyword evidence="2" id="KW-1185">Reference proteome</keyword>
<dbReference type="Gene3D" id="1.10.150.750">
    <property type="match status" value="1"/>
</dbReference>
<evidence type="ECO:0000313" key="1">
    <source>
        <dbReference type="EMBL" id="KAJ7614062.1"/>
    </source>
</evidence>
<dbReference type="Gene3D" id="3.40.50.1000">
    <property type="entry name" value="HAD superfamily/HAD-like"/>
    <property type="match status" value="1"/>
</dbReference>